<comment type="caution">
    <text evidence="12">The sequence shown here is derived from an EMBL/GenBank/DDBJ whole genome shotgun (WGS) entry which is preliminary data.</text>
</comment>
<dbReference type="Pfam" id="PF02771">
    <property type="entry name" value="Acyl-CoA_dh_N"/>
    <property type="match status" value="1"/>
</dbReference>
<feature type="region of interest" description="Disordered" evidence="8">
    <location>
        <begin position="124"/>
        <end position="148"/>
    </location>
</feature>
<dbReference type="Gene3D" id="1.20.140.10">
    <property type="entry name" value="Butyryl-CoA Dehydrogenase, subunit A, domain 3"/>
    <property type="match status" value="1"/>
</dbReference>
<comment type="similarity">
    <text evidence="2 7">Belongs to the acyl-CoA dehydrogenase family.</text>
</comment>
<dbReference type="InterPro" id="IPR036250">
    <property type="entry name" value="AcylCo_DH-like_C"/>
</dbReference>
<feature type="domain" description="Acyl-CoA dehydrogenase/oxidase C-terminal" evidence="9">
    <location>
        <begin position="230"/>
        <end position="378"/>
    </location>
</feature>
<organism evidence="12 13">
    <name type="scientific">Paractinoplanes ovalisporus</name>
    <dbReference type="NCBI Taxonomy" id="2810368"/>
    <lineage>
        <taxon>Bacteria</taxon>
        <taxon>Bacillati</taxon>
        <taxon>Actinomycetota</taxon>
        <taxon>Actinomycetes</taxon>
        <taxon>Micromonosporales</taxon>
        <taxon>Micromonosporaceae</taxon>
        <taxon>Paractinoplanes</taxon>
    </lineage>
</organism>
<dbReference type="InterPro" id="IPR006091">
    <property type="entry name" value="Acyl-CoA_Oxase/DH_mid-dom"/>
</dbReference>
<dbReference type="Pfam" id="PF00441">
    <property type="entry name" value="Acyl-CoA_dh_1"/>
    <property type="match status" value="1"/>
</dbReference>
<gene>
    <name evidence="12" type="ORF">JIG36_29740</name>
</gene>
<dbReference type="EMBL" id="JAENHP010000011">
    <property type="protein sequence ID" value="MBM2619698.1"/>
    <property type="molecule type" value="Genomic_DNA"/>
</dbReference>
<evidence type="ECO:0000256" key="3">
    <source>
        <dbReference type="ARBA" id="ARBA00011738"/>
    </source>
</evidence>
<dbReference type="InterPro" id="IPR037069">
    <property type="entry name" value="AcylCoA_DH/ox_N_sf"/>
</dbReference>
<evidence type="ECO:0000256" key="1">
    <source>
        <dbReference type="ARBA" id="ARBA00001974"/>
    </source>
</evidence>
<keyword evidence="4 7" id="KW-0285">Flavoprotein</keyword>
<dbReference type="CDD" id="cd00567">
    <property type="entry name" value="ACAD"/>
    <property type="match status" value="1"/>
</dbReference>
<evidence type="ECO:0000256" key="5">
    <source>
        <dbReference type="ARBA" id="ARBA00022827"/>
    </source>
</evidence>
<keyword evidence="5 7" id="KW-0274">FAD</keyword>
<comment type="subunit">
    <text evidence="3">Homodimer.</text>
</comment>
<evidence type="ECO:0000259" key="9">
    <source>
        <dbReference type="Pfam" id="PF00441"/>
    </source>
</evidence>
<reference evidence="12 13" key="1">
    <citation type="submission" date="2021-01" db="EMBL/GenBank/DDBJ databases">
        <title>Actinoplanes sp. nov. LDG1-06 isolated from lichen.</title>
        <authorList>
            <person name="Saeng-In P."/>
            <person name="Phongsopitanun W."/>
            <person name="Kanchanasin P."/>
            <person name="Yuki M."/>
            <person name="Kudo T."/>
            <person name="Ohkuma M."/>
            <person name="Tanasupawat S."/>
        </authorList>
    </citation>
    <scope>NUCLEOTIDE SEQUENCE [LARGE SCALE GENOMIC DNA]</scope>
    <source>
        <strain evidence="12 13">LDG1-06</strain>
    </source>
</reference>
<dbReference type="InterPro" id="IPR046373">
    <property type="entry name" value="Acyl-CoA_Oxase/DH_mid-dom_sf"/>
</dbReference>
<dbReference type="SUPFAM" id="SSF56645">
    <property type="entry name" value="Acyl-CoA dehydrogenase NM domain-like"/>
    <property type="match status" value="1"/>
</dbReference>
<dbReference type="PROSITE" id="PS00073">
    <property type="entry name" value="ACYL_COA_DH_2"/>
    <property type="match status" value="1"/>
</dbReference>
<dbReference type="Gene3D" id="1.10.540.10">
    <property type="entry name" value="Acyl-CoA dehydrogenase/oxidase, N-terminal domain"/>
    <property type="match status" value="1"/>
</dbReference>
<dbReference type="InterPro" id="IPR050741">
    <property type="entry name" value="Acyl-CoA_dehydrogenase"/>
</dbReference>
<evidence type="ECO:0000256" key="7">
    <source>
        <dbReference type="RuleBase" id="RU362125"/>
    </source>
</evidence>
<dbReference type="Gene3D" id="2.40.110.10">
    <property type="entry name" value="Butyryl-CoA Dehydrogenase, subunit A, domain 2"/>
    <property type="match status" value="1"/>
</dbReference>
<dbReference type="InterPro" id="IPR013786">
    <property type="entry name" value="AcylCoA_DH/ox_N"/>
</dbReference>
<dbReference type="Proteomes" id="UP000632138">
    <property type="component" value="Unassembled WGS sequence"/>
</dbReference>
<dbReference type="RefSeq" id="WP_203379681.1">
    <property type="nucleotide sequence ID" value="NZ_JAENHP010000011.1"/>
</dbReference>
<proteinExistence type="inferred from homology"/>
<evidence type="ECO:0000256" key="2">
    <source>
        <dbReference type="ARBA" id="ARBA00009347"/>
    </source>
</evidence>
<evidence type="ECO:0000259" key="11">
    <source>
        <dbReference type="Pfam" id="PF02771"/>
    </source>
</evidence>
<evidence type="ECO:0000256" key="4">
    <source>
        <dbReference type="ARBA" id="ARBA00022630"/>
    </source>
</evidence>
<evidence type="ECO:0000313" key="13">
    <source>
        <dbReference type="Proteomes" id="UP000632138"/>
    </source>
</evidence>
<dbReference type="PANTHER" id="PTHR48083">
    <property type="entry name" value="MEDIUM-CHAIN SPECIFIC ACYL-COA DEHYDROGENASE, MITOCHONDRIAL-RELATED"/>
    <property type="match status" value="1"/>
</dbReference>
<name>A0ABS2AIU0_9ACTN</name>
<dbReference type="InterPro" id="IPR009100">
    <property type="entry name" value="AcylCoA_DH/oxidase_NM_dom_sf"/>
</dbReference>
<evidence type="ECO:0000313" key="12">
    <source>
        <dbReference type="EMBL" id="MBM2619698.1"/>
    </source>
</evidence>
<accession>A0ABS2AIU0</accession>
<evidence type="ECO:0000256" key="8">
    <source>
        <dbReference type="SAM" id="MobiDB-lite"/>
    </source>
</evidence>
<protein>
    <submittedName>
        <fullName evidence="12">Acyl-CoA dehydrogenase family protein</fullName>
    </submittedName>
</protein>
<dbReference type="PANTHER" id="PTHR48083:SF13">
    <property type="entry name" value="ACYL-COA DEHYDROGENASE FAMILY MEMBER 11"/>
    <property type="match status" value="1"/>
</dbReference>
<dbReference type="InterPro" id="IPR009075">
    <property type="entry name" value="AcylCo_DH/oxidase_C"/>
</dbReference>
<sequence length="387" mass="41634">MTSHIDDLVARTRAFIESRVIPVEDESDGDVALAGGEKLRVSLQESARREGLFVPHAPIAYGGMGLGMADRAPVFEAAGRSLFGPMALNINAPDEGNLHLLDQVASPAQRERYLEPLARGEQRSAFAMTEPPPGAGSDPAALSTRARPDGGGWLITGRKKFITGADGAGFFIVMARTSESATMFLVPAGRPGIRLVRHVSTMDKSMLGGHCELELTDVRVGPDDVLGEVDQGFRYAQVRLGPARMTHVMRWLGAAQRAHETAVAYVSERTAWGRPLARQGMVELMTADNEIDLAATRALLLTACHALDAGRPAREETSLAKVFGAEALHRVTDRAVQMCGGAGVSADLPVARIAREIRPFRIYDGPSEVHRMSLARRAARRYGAPLA</sequence>
<evidence type="ECO:0000259" key="10">
    <source>
        <dbReference type="Pfam" id="PF02770"/>
    </source>
</evidence>
<dbReference type="Pfam" id="PF02770">
    <property type="entry name" value="Acyl-CoA_dh_M"/>
    <property type="match status" value="1"/>
</dbReference>
<dbReference type="InterPro" id="IPR006089">
    <property type="entry name" value="Acyl-CoA_DH_CS"/>
</dbReference>
<feature type="domain" description="Acyl-CoA dehydrogenase/oxidase N-terminal" evidence="11">
    <location>
        <begin position="7"/>
        <end position="121"/>
    </location>
</feature>
<dbReference type="SUPFAM" id="SSF47203">
    <property type="entry name" value="Acyl-CoA dehydrogenase C-terminal domain-like"/>
    <property type="match status" value="1"/>
</dbReference>
<evidence type="ECO:0000256" key="6">
    <source>
        <dbReference type="ARBA" id="ARBA00023002"/>
    </source>
</evidence>
<keyword evidence="13" id="KW-1185">Reference proteome</keyword>
<keyword evidence="6 7" id="KW-0560">Oxidoreductase</keyword>
<comment type="cofactor">
    <cofactor evidence="1 7">
        <name>FAD</name>
        <dbReference type="ChEBI" id="CHEBI:57692"/>
    </cofactor>
</comment>
<feature type="domain" description="Acyl-CoA oxidase/dehydrogenase middle" evidence="10">
    <location>
        <begin position="125"/>
        <end position="218"/>
    </location>
</feature>